<proteinExistence type="predicted"/>
<evidence type="ECO:0000313" key="3">
    <source>
        <dbReference type="Proteomes" id="UP001071777"/>
    </source>
</evidence>
<feature type="compositionally biased region" description="Polar residues" evidence="1">
    <location>
        <begin position="183"/>
        <end position="192"/>
    </location>
</feature>
<reference evidence="2" key="1">
    <citation type="submission" date="2022-10" db="EMBL/GenBank/DDBJ databases">
        <title>Adaptive evolution leads to modifications in subtelomeric GC content in a zoonotic Cryptosporidium species.</title>
        <authorList>
            <person name="Li J."/>
            <person name="Feng Y."/>
            <person name="Xiao L."/>
        </authorList>
    </citation>
    <scope>NUCLEOTIDE SEQUENCE</scope>
    <source>
        <strain evidence="2">25894</strain>
    </source>
</reference>
<dbReference type="Proteomes" id="UP001071777">
    <property type="component" value="Unassembled WGS sequence"/>
</dbReference>
<organism evidence="2 3">
    <name type="scientific">Cryptosporidium canis</name>
    <dbReference type="NCBI Taxonomy" id="195482"/>
    <lineage>
        <taxon>Eukaryota</taxon>
        <taxon>Sar</taxon>
        <taxon>Alveolata</taxon>
        <taxon>Apicomplexa</taxon>
        <taxon>Conoidasida</taxon>
        <taxon>Coccidia</taxon>
        <taxon>Eucoccidiorida</taxon>
        <taxon>Eimeriorina</taxon>
        <taxon>Cryptosporidiidae</taxon>
        <taxon>Cryptosporidium</taxon>
    </lineage>
</organism>
<comment type="caution">
    <text evidence="2">The sequence shown here is derived from an EMBL/GenBank/DDBJ whole genome shotgun (WGS) entry which is preliminary data.</text>
</comment>
<accession>A0ABQ8PCS7</accession>
<evidence type="ECO:0000313" key="2">
    <source>
        <dbReference type="EMBL" id="KAJ1614687.1"/>
    </source>
</evidence>
<evidence type="ECO:0000256" key="1">
    <source>
        <dbReference type="SAM" id="MobiDB-lite"/>
    </source>
</evidence>
<sequence length="580" mass="67748">MEGPSADLGCYQEPLPSFRPEINERSRQIADNLRKNSILELYDLISNGSAVYDLMSFQTESVETQNKMTRHQVLAIQYFIPYVMKHSYKLEADEIPEDVDKTKELIVLRYNTKPVMVDFGEKIYLFVTRESFLETMKVYLTLPSGKKFPIPIKFDKKGIPKGMSRDIRSEESIGKKNKERFSSSKPTKSQVGPQMEKAISDYLKKKLSINGKSNNGGNSGDDVVDLDPECTFQPNLRKTLYEKYRKELGMNSITKNDECMQMIKKYLLLDNNDKDEMVESYFKSLQECTFQPNIEKFIKKGIPKEYYSKVQKESENNVIESENINRSEMVFFGKEENENDMDGERINREREKAINRIFKEEWNNSMNEIFNSESNKIFSNLIPVTSEFSRSEIIKGAKEKEPTTNKSKSKILYEWETREQGPIYDREIRQRLKQKKDTEPSKSNDKIHEKPKKKYVPPYKWEEDLRSENKVYRADARHESSNSKQNENSSQSFDRNKWERYIRLKNRHVKSIPVSNIDVVTNPELGLEESLGLTDVAKCYSRICEIATPITVVGVRENIIGYLEKELEKPLPNLLEMFNK</sequence>
<name>A0ABQ8PCS7_9CRYT</name>
<dbReference type="EMBL" id="JAPCXB010000018">
    <property type="protein sequence ID" value="KAJ1614687.1"/>
    <property type="molecule type" value="Genomic_DNA"/>
</dbReference>
<feature type="region of interest" description="Disordered" evidence="1">
    <location>
        <begin position="424"/>
        <end position="453"/>
    </location>
</feature>
<feature type="compositionally biased region" description="Basic and acidic residues" evidence="1">
    <location>
        <begin position="170"/>
        <end position="182"/>
    </location>
</feature>
<gene>
    <name evidence="2" type="ORF">OJ252_536</name>
</gene>
<keyword evidence="3" id="KW-1185">Reference proteome</keyword>
<feature type="region of interest" description="Disordered" evidence="1">
    <location>
        <begin position="170"/>
        <end position="195"/>
    </location>
</feature>
<protein>
    <submittedName>
        <fullName evidence="2">Uncharacterized protein</fullName>
    </submittedName>
</protein>
<feature type="compositionally biased region" description="Basic and acidic residues" evidence="1">
    <location>
        <begin position="424"/>
        <end position="448"/>
    </location>
</feature>